<dbReference type="EMBL" id="JACSDY010000002">
    <property type="protein sequence ID" value="KAF7434255.1"/>
    <property type="molecule type" value="Genomic_DNA"/>
</dbReference>
<keyword evidence="2" id="KW-1185">Reference proteome</keyword>
<evidence type="ECO:0000313" key="1">
    <source>
        <dbReference type="EMBL" id="KAF7434255.1"/>
    </source>
</evidence>
<comment type="caution">
    <text evidence="1">The sequence shown here is derived from an EMBL/GenBank/DDBJ whole genome shotgun (WGS) entry which is preliminary data.</text>
</comment>
<name>A0A834UEB5_VESPE</name>
<organism evidence="1 2">
    <name type="scientific">Vespula pensylvanica</name>
    <name type="common">Western yellow jacket</name>
    <name type="synonym">Wasp</name>
    <dbReference type="NCBI Taxonomy" id="30213"/>
    <lineage>
        <taxon>Eukaryota</taxon>
        <taxon>Metazoa</taxon>
        <taxon>Ecdysozoa</taxon>
        <taxon>Arthropoda</taxon>
        <taxon>Hexapoda</taxon>
        <taxon>Insecta</taxon>
        <taxon>Pterygota</taxon>
        <taxon>Neoptera</taxon>
        <taxon>Endopterygota</taxon>
        <taxon>Hymenoptera</taxon>
        <taxon>Apocrita</taxon>
        <taxon>Aculeata</taxon>
        <taxon>Vespoidea</taxon>
        <taxon>Vespidae</taxon>
        <taxon>Vespinae</taxon>
        <taxon>Vespula</taxon>
    </lineage>
</organism>
<dbReference type="AlphaFoldDB" id="A0A834UEB5"/>
<gene>
    <name evidence="1" type="ORF">H0235_002446</name>
</gene>
<reference evidence="1" key="1">
    <citation type="journal article" date="2020" name="G3 (Bethesda)">
        <title>High-Quality Assemblies for Three Invasive Social Wasps from the &lt;i&gt;Vespula&lt;/i&gt; Genus.</title>
        <authorList>
            <person name="Harrop T.W.R."/>
            <person name="Guhlin J."/>
            <person name="McLaughlin G.M."/>
            <person name="Permina E."/>
            <person name="Stockwell P."/>
            <person name="Gilligan J."/>
            <person name="Le Lec M.F."/>
            <person name="Gruber M.A.M."/>
            <person name="Quinn O."/>
            <person name="Lovegrove M."/>
            <person name="Duncan E.J."/>
            <person name="Remnant E.J."/>
            <person name="Van Eeckhoven J."/>
            <person name="Graham B."/>
            <person name="Knapp R.A."/>
            <person name="Langford K.W."/>
            <person name="Kronenberg Z."/>
            <person name="Press M.O."/>
            <person name="Eacker S.M."/>
            <person name="Wilson-Rankin E.E."/>
            <person name="Purcell J."/>
            <person name="Lester P.J."/>
            <person name="Dearden P.K."/>
        </authorList>
    </citation>
    <scope>NUCLEOTIDE SEQUENCE</scope>
    <source>
        <strain evidence="1">Volc-1</strain>
    </source>
</reference>
<proteinExistence type="predicted"/>
<sequence>MRNNGNSIAISDHKTSWKDFWVIIDYTRKCVNIPVHTSTIAVLVDSKGHHFPSVISLEAHQRATTVNGVRMNNAPDFSAVSRAIIMIKYRSLAGVPGGRKDITKRKRTLVVIEAIGGKRS</sequence>
<accession>A0A834UEB5</accession>
<dbReference type="Proteomes" id="UP000600918">
    <property type="component" value="Unassembled WGS sequence"/>
</dbReference>
<protein>
    <submittedName>
        <fullName evidence="1">Uncharacterized protein</fullName>
    </submittedName>
</protein>
<evidence type="ECO:0000313" key="2">
    <source>
        <dbReference type="Proteomes" id="UP000600918"/>
    </source>
</evidence>